<evidence type="ECO:0000313" key="3">
    <source>
        <dbReference type="Proteomes" id="UP000593892"/>
    </source>
</evidence>
<protein>
    <submittedName>
        <fullName evidence="2">Uncharacterized protein</fullName>
    </submittedName>
</protein>
<evidence type="ECO:0000313" key="2">
    <source>
        <dbReference type="EMBL" id="QOY91141.1"/>
    </source>
</evidence>
<gene>
    <name evidence="2" type="ORF">IRI77_14690</name>
</gene>
<organism evidence="2 3">
    <name type="scientific">Paludibaculum fermentans</name>
    <dbReference type="NCBI Taxonomy" id="1473598"/>
    <lineage>
        <taxon>Bacteria</taxon>
        <taxon>Pseudomonadati</taxon>
        <taxon>Acidobacteriota</taxon>
        <taxon>Terriglobia</taxon>
        <taxon>Bryobacterales</taxon>
        <taxon>Bryobacteraceae</taxon>
        <taxon>Paludibaculum</taxon>
    </lineage>
</organism>
<proteinExistence type="predicted"/>
<feature type="compositionally biased region" description="Polar residues" evidence="1">
    <location>
        <begin position="39"/>
        <end position="55"/>
    </location>
</feature>
<dbReference type="RefSeq" id="WP_194452795.1">
    <property type="nucleotide sequence ID" value="NZ_CP063849.1"/>
</dbReference>
<feature type="region of interest" description="Disordered" evidence="1">
    <location>
        <begin position="216"/>
        <end position="281"/>
    </location>
</feature>
<dbReference type="EMBL" id="CP063849">
    <property type="protein sequence ID" value="QOY91141.1"/>
    <property type="molecule type" value="Genomic_DNA"/>
</dbReference>
<sequence length="281" mass="30495">MNNADTTEATRAAGSSPSSVPVPTECASSTISAAVASCADSQPATQSSRSRTTRPLASISEKRLAANRANARQSTGPRTAVGKSAVAENACRTRFFARVHRMPPHIEAHFKARAEEKTRCLSDPARRAHHYDWWMLDGHRILHEKREQGLFNAGLEYAKGDETQAAAWVLRQSGYIAALNRYAGWIQAHLSKVERALSADPDRLESELALINPIEAESRAETPAPEPPAVQPNPILAEQTHCANPSQCVTPQPQLVTPPPQLVTLQPQQPGPLPQGYGPRT</sequence>
<reference evidence="2 3" key="1">
    <citation type="submission" date="2020-10" db="EMBL/GenBank/DDBJ databases">
        <title>Complete genome sequence of Paludibaculum fermentans P105T, a facultatively anaerobic acidobacterium capable of dissimilatory Fe(III) reduction.</title>
        <authorList>
            <person name="Dedysh S.N."/>
            <person name="Beletsky A.V."/>
            <person name="Kulichevskaya I.S."/>
            <person name="Mardanov A.V."/>
            <person name="Ravin N.V."/>
        </authorList>
    </citation>
    <scope>NUCLEOTIDE SEQUENCE [LARGE SCALE GENOMIC DNA]</scope>
    <source>
        <strain evidence="2 3">P105</strain>
    </source>
</reference>
<dbReference type="KEGG" id="pfer:IRI77_14690"/>
<feature type="region of interest" description="Disordered" evidence="1">
    <location>
        <begin position="38"/>
        <end position="60"/>
    </location>
</feature>
<evidence type="ECO:0000256" key="1">
    <source>
        <dbReference type="SAM" id="MobiDB-lite"/>
    </source>
</evidence>
<keyword evidence="3" id="KW-1185">Reference proteome</keyword>
<feature type="region of interest" description="Disordered" evidence="1">
    <location>
        <begin position="1"/>
        <end position="26"/>
    </location>
</feature>
<dbReference type="Proteomes" id="UP000593892">
    <property type="component" value="Chromosome"/>
</dbReference>
<dbReference type="AlphaFoldDB" id="A0A7S7NWK4"/>
<accession>A0A7S7NWK4</accession>
<name>A0A7S7NWK4_PALFE</name>
<feature type="compositionally biased region" description="Low complexity" evidence="1">
    <location>
        <begin position="262"/>
        <end position="281"/>
    </location>
</feature>